<feature type="compositionally biased region" description="Basic and acidic residues" evidence="2">
    <location>
        <begin position="61"/>
        <end position="78"/>
    </location>
</feature>
<feature type="region of interest" description="Disordered" evidence="2">
    <location>
        <begin position="245"/>
        <end position="264"/>
    </location>
</feature>
<evidence type="ECO:0000259" key="3">
    <source>
        <dbReference type="PROSITE" id="PS50913"/>
    </source>
</evidence>
<dbReference type="Pfam" id="PF01465">
    <property type="entry name" value="GRIP"/>
    <property type="match status" value="1"/>
</dbReference>
<evidence type="ECO:0000256" key="1">
    <source>
        <dbReference type="SAM" id="Coils"/>
    </source>
</evidence>
<keyword evidence="5" id="KW-1185">Reference proteome</keyword>
<gene>
    <name evidence="4" type="ORF">EVAR_13324_1</name>
</gene>
<feature type="compositionally biased region" description="Polar residues" evidence="2">
    <location>
        <begin position="79"/>
        <end position="91"/>
    </location>
</feature>
<dbReference type="AlphaFoldDB" id="A0A4C1TRS8"/>
<sequence>MSRNHSKRCPNDVHLIQEENCCAGNCSGNFRRTSSLRLRGEKMVQRSPLSTRKLIPIITENSHHKSRGDGTRHPDQNPRQRSHSFSSNVPQKTGKHSAKICSDHYVDRKFSTTTDSAHTPPGSPEELPDDDSLHSYGSAATAASVDAGYAPFNGTTFSGRSMRYVLHCSSHAGLSGEEYLTPTQRAQRQIRKLKNLLSQAKKDLEKKDSEIFQLTKEVVELRLYKASLCSPEDKSNSSEIVTIRENTEESPVTEHPSPKHGQVCSTSYDVADGGNYKDQTPTRCRTSEMHSSFTDSGHFDDLTNSSMHSKESMHTHDAICMTEALDSDEERRKLIDIYDKRIEDMVRVHVGETQDIKKAHNDKVEQLLQKLADVNTRYCELLPNYEQAKEKIHILEKKLEEVSKQLQEEEDKHRSMYLQMYNKGMEAAKFDVEKDNEPSTSQGQSSRVSVEELLEQLQITQTELENVRHGALTCSELQDTAYADRQTNSQVLLSAKEAVSLWVLGARKAMYRRIVESQKGNKSGVDPEVTLQFLKSAIYYFLTDPENHHGHLNAIENILGFTDAEKKNIRKARPS</sequence>
<feature type="coiled-coil region" evidence="1">
    <location>
        <begin position="183"/>
        <end position="217"/>
    </location>
</feature>
<feature type="region of interest" description="Disordered" evidence="2">
    <location>
        <begin position="39"/>
        <end position="98"/>
    </location>
</feature>
<evidence type="ECO:0000256" key="2">
    <source>
        <dbReference type="SAM" id="MobiDB-lite"/>
    </source>
</evidence>
<comment type="caution">
    <text evidence="4">The sequence shown here is derived from an EMBL/GenBank/DDBJ whole genome shotgun (WGS) entry which is preliminary data.</text>
</comment>
<feature type="domain" description="GRIP" evidence="3">
    <location>
        <begin position="524"/>
        <end position="572"/>
    </location>
</feature>
<dbReference type="EMBL" id="BGZK01000081">
    <property type="protein sequence ID" value="GBP16700.1"/>
    <property type="molecule type" value="Genomic_DNA"/>
</dbReference>
<accession>A0A4C1TRS8</accession>
<name>A0A4C1TRS8_EUMVA</name>
<dbReference type="STRING" id="151549.A0A4C1TRS8"/>
<dbReference type="InterPro" id="IPR000237">
    <property type="entry name" value="GRIP_dom"/>
</dbReference>
<dbReference type="OrthoDB" id="5807119at2759"/>
<proteinExistence type="predicted"/>
<feature type="coiled-coil region" evidence="1">
    <location>
        <begin position="357"/>
        <end position="419"/>
    </location>
</feature>
<evidence type="ECO:0000313" key="4">
    <source>
        <dbReference type="EMBL" id="GBP16700.1"/>
    </source>
</evidence>
<feature type="compositionally biased region" description="Polar residues" evidence="2">
    <location>
        <begin position="277"/>
        <end position="295"/>
    </location>
</feature>
<feature type="region of interest" description="Disordered" evidence="2">
    <location>
        <begin position="111"/>
        <end position="135"/>
    </location>
</feature>
<organism evidence="4 5">
    <name type="scientific">Eumeta variegata</name>
    <name type="common">Bagworm moth</name>
    <name type="synonym">Eumeta japonica</name>
    <dbReference type="NCBI Taxonomy" id="151549"/>
    <lineage>
        <taxon>Eukaryota</taxon>
        <taxon>Metazoa</taxon>
        <taxon>Ecdysozoa</taxon>
        <taxon>Arthropoda</taxon>
        <taxon>Hexapoda</taxon>
        <taxon>Insecta</taxon>
        <taxon>Pterygota</taxon>
        <taxon>Neoptera</taxon>
        <taxon>Endopterygota</taxon>
        <taxon>Lepidoptera</taxon>
        <taxon>Glossata</taxon>
        <taxon>Ditrysia</taxon>
        <taxon>Tineoidea</taxon>
        <taxon>Psychidae</taxon>
        <taxon>Oiketicinae</taxon>
        <taxon>Eumeta</taxon>
    </lineage>
</organism>
<reference evidence="4 5" key="1">
    <citation type="journal article" date="2019" name="Commun. Biol.">
        <title>The bagworm genome reveals a unique fibroin gene that provides high tensile strength.</title>
        <authorList>
            <person name="Kono N."/>
            <person name="Nakamura H."/>
            <person name="Ohtoshi R."/>
            <person name="Tomita M."/>
            <person name="Numata K."/>
            <person name="Arakawa K."/>
        </authorList>
    </citation>
    <scope>NUCLEOTIDE SEQUENCE [LARGE SCALE GENOMIC DNA]</scope>
</reference>
<protein>
    <recommendedName>
        <fullName evidence="3">GRIP domain-containing protein</fullName>
    </recommendedName>
</protein>
<evidence type="ECO:0000313" key="5">
    <source>
        <dbReference type="Proteomes" id="UP000299102"/>
    </source>
</evidence>
<dbReference type="PROSITE" id="PS50913">
    <property type="entry name" value="GRIP"/>
    <property type="match status" value="1"/>
</dbReference>
<feature type="region of interest" description="Disordered" evidence="2">
    <location>
        <begin position="270"/>
        <end position="299"/>
    </location>
</feature>
<keyword evidence="1" id="KW-0175">Coiled coil</keyword>
<dbReference type="Proteomes" id="UP000299102">
    <property type="component" value="Unassembled WGS sequence"/>
</dbReference>